<evidence type="ECO:0000256" key="2">
    <source>
        <dbReference type="SAM" id="SignalP"/>
    </source>
</evidence>
<dbReference type="AlphaFoldDB" id="A0A2R6XEJ4"/>
<feature type="region of interest" description="Disordered" evidence="1">
    <location>
        <begin position="385"/>
        <end position="406"/>
    </location>
</feature>
<name>A0A2R6XEJ4_MARPO</name>
<sequence>MHPTIVVYIKKYKPAPLLPLLFLLLLFLLLLDPNSPLCSTHGQVSDCQAEAARTRNIFLVIAGYSLQHATDQIHRRAGLLAISCPEGPSSVGWATEMGLPDSPALFPKIPSNGDLPRRTEEDSAGVHPSFVFAVGRVRSGPVLSGQLSLGSGRAFARRGVSTSPVCTLRWEQRSPAPTSSCQIYAPRGPTHFLIRHGARIFSFSLPSAHGLATHRGSLAPGIQSFPGLNRPLRAFILVVTRSNLTGRRKNHLAKVPHLAIGRVRSSWPPLFRGIATLSIYSTVPGADWSGPGDADSVERQAEGSRDVAARAGGRRKRRMPGGEREGGCQRREGSLRRTENLDPRRRWLTGRDLAVGPGGALSTNNRVANGPDMAMGTRMGTVIGETGRPHQVTCPTRPRPRDDANL</sequence>
<accession>A0A2R6XEJ4</accession>
<feature type="signal peptide" evidence="2">
    <location>
        <begin position="1"/>
        <end position="36"/>
    </location>
</feature>
<keyword evidence="4" id="KW-1185">Reference proteome</keyword>
<dbReference type="EMBL" id="KZ772692">
    <property type="protein sequence ID" value="PTQ44499.1"/>
    <property type="molecule type" value="Genomic_DNA"/>
</dbReference>
<proteinExistence type="predicted"/>
<reference evidence="4" key="1">
    <citation type="journal article" date="2017" name="Cell">
        <title>Insights into land plant evolution garnered from the Marchantia polymorpha genome.</title>
        <authorList>
            <person name="Bowman J.L."/>
            <person name="Kohchi T."/>
            <person name="Yamato K.T."/>
            <person name="Jenkins J."/>
            <person name="Shu S."/>
            <person name="Ishizaki K."/>
            <person name="Yamaoka S."/>
            <person name="Nishihama R."/>
            <person name="Nakamura Y."/>
            <person name="Berger F."/>
            <person name="Adam C."/>
            <person name="Aki S.S."/>
            <person name="Althoff F."/>
            <person name="Araki T."/>
            <person name="Arteaga-Vazquez M.A."/>
            <person name="Balasubrmanian S."/>
            <person name="Barry K."/>
            <person name="Bauer D."/>
            <person name="Boehm C.R."/>
            <person name="Briginshaw L."/>
            <person name="Caballero-Perez J."/>
            <person name="Catarino B."/>
            <person name="Chen F."/>
            <person name="Chiyoda S."/>
            <person name="Chovatia M."/>
            <person name="Davies K.M."/>
            <person name="Delmans M."/>
            <person name="Demura T."/>
            <person name="Dierschke T."/>
            <person name="Dolan L."/>
            <person name="Dorantes-Acosta A.E."/>
            <person name="Eklund D.M."/>
            <person name="Florent S.N."/>
            <person name="Flores-Sandoval E."/>
            <person name="Fujiyama A."/>
            <person name="Fukuzawa H."/>
            <person name="Galik B."/>
            <person name="Grimanelli D."/>
            <person name="Grimwood J."/>
            <person name="Grossniklaus U."/>
            <person name="Hamada T."/>
            <person name="Haseloff J."/>
            <person name="Hetherington A.J."/>
            <person name="Higo A."/>
            <person name="Hirakawa Y."/>
            <person name="Hundley H.N."/>
            <person name="Ikeda Y."/>
            <person name="Inoue K."/>
            <person name="Inoue S.I."/>
            <person name="Ishida S."/>
            <person name="Jia Q."/>
            <person name="Kakita M."/>
            <person name="Kanazawa T."/>
            <person name="Kawai Y."/>
            <person name="Kawashima T."/>
            <person name="Kennedy M."/>
            <person name="Kinose K."/>
            <person name="Kinoshita T."/>
            <person name="Kohara Y."/>
            <person name="Koide E."/>
            <person name="Komatsu K."/>
            <person name="Kopischke S."/>
            <person name="Kubo M."/>
            <person name="Kyozuka J."/>
            <person name="Lagercrantz U."/>
            <person name="Lin S.S."/>
            <person name="Lindquist E."/>
            <person name="Lipzen A.M."/>
            <person name="Lu C.W."/>
            <person name="De Luna E."/>
            <person name="Martienssen R.A."/>
            <person name="Minamino N."/>
            <person name="Mizutani M."/>
            <person name="Mizutani M."/>
            <person name="Mochizuki N."/>
            <person name="Monte I."/>
            <person name="Mosher R."/>
            <person name="Nagasaki H."/>
            <person name="Nakagami H."/>
            <person name="Naramoto S."/>
            <person name="Nishitani K."/>
            <person name="Ohtani M."/>
            <person name="Okamoto T."/>
            <person name="Okumura M."/>
            <person name="Phillips J."/>
            <person name="Pollak B."/>
            <person name="Reinders A."/>
            <person name="Rovekamp M."/>
            <person name="Sano R."/>
            <person name="Sawa S."/>
            <person name="Schmid M.W."/>
            <person name="Shirakawa M."/>
            <person name="Solano R."/>
            <person name="Spunde A."/>
            <person name="Suetsugu N."/>
            <person name="Sugano S."/>
            <person name="Sugiyama A."/>
            <person name="Sun R."/>
            <person name="Suzuki Y."/>
            <person name="Takenaka M."/>
            <person name="Takezawa D."/>
            <person name="Tomogane H."/>
            <person name="Tsuzuki M."/>
            <person name="Ueda T."/>
            <person name="Umeda M."/>
            <person name="Ward J.M."/>
            <person name="Watanabe Y."/>
            <person name="Yazaki K."/>
            <person name="Yokoyama R."/>
            <person name="Yoshitake Y."/>
            <person name="Yotsui I."/>
            <person name="Zachgo S."/>
            <person name="Schmutz J."/>
        </authorList>
    </citation>
    <scope>NUCLEOTIDE SEQUENCE [LARGE SCALE GENOMIC DNA]</scope>
    <source>
        <strain evidence="4">Tak-1</strain>
    </source>
</reference>
<feature type="chain" id="PRO_5015345684" evidence="2">
    <location>
        <begin position="37"/>
        <end position="406"/>
    </location>
</feature>
<evidence type="ECO:0000256" key="1">
    <source>
        <dbReference type="SAM" id="MobiDB-lite"/>
    </source>
</evidence>
<organism evidence="3 4">
    <name type="scientific">Marchantia polymorpha</name>
    <name type="common">Common liverwort</name>
    <name type="synonym">Marchantia aquatica</name>
    <dbReference type="NCBI Taxonomy" id="3197"/>
    <lineage>
        <taxon>Eukaryota</taxon>
        <taxon>Viridiplantae</taxon>
        <taxon>Streptophyta</taxon>
        <taxon>Embryophyta</taxon>
        <taxon>Marchantiophyta</taxon>
        <taxon>Marchantiopsida</taxon>
        <taxon>Marchantiidae</taxon>
        <taxon>Marchantiales</taxon>
        <taxon>Marchantiaceae</taxon>
        <taxon>Marchantia</taxon>
    </lineage>
</organism>
<evidence type="ECO:0000313" key="3">
    <source>
        <dbReference type="EMBL" id="PTQ44499.1"/>
    </source>
</evidence>
<dbReference type="Gramene" id="Mp4g23760.1">
    <property type="protein sequence ID" value="Mp4g23760.1.cds"/>
    <property type="gene ID" value="Mp4g23760"/>
</dbReference>
<evidence type="ECO:0000313" key="4">
    <source>
        <dbReference type="Proteomes" id="UP000244005"/>
    </source>
</evidence>
<protein>
    <submittedName>
        <fullName evidence="3">Uncharacterized protein</fullName>
    </submittedName>
</protein>
<gene>
    <name evidence="3" type="ORF">MARPO_0020s0139</name>
</gene>
<dbReference type="Proteomes" id="UP000244005">
    <property type="component" value="Unassembled WGS sequence"/>
</dbReference>
<keyword evidence="2" id="KW-0732">Signal</keyword>
<feature type="compositionally biased region" description="Basic and acidic residues" evidence="1">
    <location>
        <begin position="296"/>
        <end position="308"/>
    </location>
</feature>
<feature type="compositionally biased region" description="Basic and acidic residues" evidence="1">
    <location>
        <begin position="320"/>
        <end position="338"/>
    </location>
</feature>
<feature type="region of interest" description="Disordered" evidence="1">
    <location>
        <begin position="288"/>
        <end position="338"/>
    </location>
</feature>